<organism evidence="1 2">
    <name type="scientific">Suillus plorans</name>
    <dbReference type="NCBI Taxonomy" id="116603"/>
    <lineage>
        <taxon>Eukaryota</taxon>
        <taxon>Fungi</taxon>
        <taxon>Dikarya</taxon>
        <taxon>Basidiomycota</taxon>
        <taxon>Agaricomycotina</taxon>
        <taxon>Agaricomycetes</taxon>
        <taxon>Agaricomycetidae</taxon>
        <taxon>Boletales</taxon>
        <taxon>Suillineae</taxon>
        <taxon>Suillaceae</taxon>
        <taxon>Suillus</taxon>
    </lineage>
</organism>
<sequence length="509" mass="57059">MHPALRNLQVIDIIISHTNHGTLPALASTCRIFEDPALDVLWRRLSSVETLTRCMPGDLFTVEQGCMVLQKPPDDKMWDTVCKYTSRVRSITQIYESRSIEALGSILLSCPLAPTSLFPNLRRLTWHANGTRRAADFLRMAFVPTLLVLDVTVSSVSTSLAFLSVLSSLGTSCPHLQNLYMNRDREPLTDHSYCKITPFVIKPFSTLHHLRTLRAWDIGDQGIQHIMQLRALQSLSLDLNSWLIGEKRLYLQLPGFHDLNFLALHINKLEDASKFFVSLEVVRSRDIRVFFNPLSPPPASAMLSQFLGILQERCDNDKLECFSLVGYSKAMLTKPGVFTPLHTFRNLTQLNIQGSFSISMSDEQLCQLVRAWPRLQVLEISSWIAIDVATVLPTFHGLIGLLQLCPALTSLALVVDTTKLDGIDLRSPSGGRFNTLNGLTLGNSPIDCPVNVALILSGLFPHLEQVDIDCWNGIQMYVLPQRTAAMKQWASVNSILRGFSVVRERRIEA</sequence>
<comment type="caution">
    <text evidence="1">The sequence shown here is derived from an EMBL/GenBank/DDBJ whole genome shotgun (WGS) entry which is preliminary data.</text>
</comment>
<dbReference type="PANTHER" id="PTHR38926">
    <property type="entry name" value="F-BOX DOMAIN CONTAINING PROTEIN, EXPRESSED"/>
    <property type="match status" value="1"/>
</dbReference>
<protein>
    <recommendedName>
        <fullName evidence="3">F-box domain-containing protein</fullName>
    </recommendedName>
</protein>
<dbReference type="InterPro" id="IPR032675">
    <property type="entry name" value="LRR_dom_sf"/>
</dbReference>
<dbReference type="GeneID" id="64605099"/>
<name>A0A9P7DFA8_9AGAM</name>
<dbReference type="RefSeq" id="XP_041157490.1">
    <property type="nucleotide sequence ID" value="XM_041311335.1"/>
</dbReference>
<proteinExistence type="predicted"/>
<accession>A0A9P7DFA8</accession>
<dbReference type="SUPFAM" id="SSF52047">
    <property type="entry name" value="RNI-like"/>
    <property type="match status" value="1"/>
</dbReference>
<dbReference type="Gene3D" id="3.80.10.10">
    <property type="entry name" value="Ribonuclease Inhibitor"/>
    <property type="match status" value="2"/>
</dbReference>
<reference evidence="1" key="1">
    <citation type="journal article" date="2020" name="New Phytol.">
        <title>Comparative genomics reveals dynamic genome evolution in host specialist ectomycorrhizal fungi.</title>
        <authorList>
            <person name="Lofgren L.A."/>
            <person name="Nguyen N.H."/>
            <person name="Vilgalys R."/>
            <person name="Ruytinx J."/>
            <person name="Liao H.L."/>
            <person name="Branco S."/>
            <person name="Kuo A."/>
            <person name="LaButti K."/>
            <person name="Lipzen A."/>
            <person name="Andreopoulos W."/>
            <person name="Pangilinan J."/>
            <person name="Riley R."/>
            <person name="Hundley H."/>
            <person name="Na H."/>
            <person name="Barry K."/>
            <person name="Grigoriev I.V."/>
            <person name="Stajich J.E."/>
            <person name="Kennedy P.G."/>
        </authorList>
    </citation>
    <scope>NUCLEOTIDE SEQUENCE</scope>
    <source>
        <strain evidence="1">S12</strain>
    </source>
</reference>
<dbReference type="EMBL" id="JABBWE010000049">
    <property type="protein sequence ID" value="KAG1790528.1"/>
    <property type="molecule type" value="Genomic_DNA"/>
</dbReference>
<evidence type="ECO:0000313" key="2">
    <source>
        <dbReference type="Proteomes" id="UP000719766"/>
    </source>
</evidence>
<dbReference type="AlphaFoldDB" id="A0A9P7DFA8"/>
<dbReference type="PANTHER" id="PTHR38926:SF72">
    <property type="entry name" value="IM:7136021-RELATED"/>
    <property type="match status" value="1"/>
</dbReference>
<gene>
    <name evidence="1" type="ORF">HD556DRAFT_695573</name>
</gene>
<dbReference type="OrthoDB" id="3543113at2759"/>
<evidence type="ECO:0000313" key="1">
    <source>
        <dbReference type="EMBL" id="KAG1790528.1"/>
    </source>
</evidence>
<evidence type="ECO:0008006" key="3">
    <source>
        <dbReference type="Google" id="ProtNLM"/>
    </source>
</evidence>
<dbReference type="Proteomes" id="UP000719766">
    <property type="component" value="Unassembled WGS sequence"/>
</dbReference>
<keyword evidence="2" id="KW-1185">Reference proteome</keyword>